<dbReference type="Proteomes" id="UP000007073">
    <property type="component" value="Chromosome"/>
</dbReference>
<name>Q39R48_GEOMG</name>
<dbReference type="GO" id="GO:0005694">
    <property type="term" value="C:chromosome"/>
    <property type="evidence" value="ECO:0007669"/>
    <property type="project" value="InterPro"/>
</dbReference>
<dbReference type="Gene3D" id="3.40.1360.10">
    <property type="match status" value="1"/>
</dbReference>
<dbReference type="STRING" id="269799.Gmet_3061"/>
<dbReference type="GO" id="GO:0003677">
    <property type="term" value="F:DNA binding"/>
    <property type="evidence" value="ECO:0007669"/>
    <property type="project" value="InterPro"/>
</dbReference>
<dbReference type="SUPFAM" id="SSF56726">
    <property type="entry name" value="DNA topoisomerase IV, alpha subunit"/>
    <property type="match status" value="1"/>
</dbReference>
<dbReference type="HOGENOM" id="CLU_054915_1_0_7"/>
<feature type="domain" description="Wadjet protein JetD C-terminal" evidence="1">
    <location>
        <begin position="254"/>
        <end position="347"/>
    </location>
</feature>
<reference evidence="2 3" key="2">
    <citation type="journal article" date="2009" name="BMC Microbiol.">
        <title>The genome sequence of Geobacter metallireducens: features of metabolism, physiology and regulation common and dissimilar to Geobacter sulfurreducens.</title>
        <authorList>
            <person name="Aklujkar M."/>
            <person name="Krushkal J."/>
            <person name="DiBartolo G."/>
            <person name="Lapidus A."/>
            <person name="Land M.L."/>
            <person name="Lovley D.R."/>
        </authorList>
    </citation>
    <scope>NUCLEOTIDE SEQUENCE [LARGE SCALE GENOMIC DNA]</scope>
    <source>
        <strain evidence="3">ATCC 53774 / DSM 7210 / GS-15</strain>
    </source>
</reference>
<dbReference type="eggNOG" id="COG1697">
    <property type="taxonomic scope" value="Bacteria"/>
</dbReference>
<dbReference type="InterPro" id="IPR024534">
    <property type="entry name" value="JetD_C"/>
</dbReference>
<evidence type="ECO:0000259" key="1">
    <source>
        <dbReference type="Pfam" id="PF09983"/>
    </source>
</evidence>
<sequence>MNQSSRQLLRKLLDAWQANPDRSRLVRLPITQARAPQYFEASLPEAKEAIHAGLLEAASAGTVALEWGRGYESHILKRITLTDGPGLANYLGMPLAAKQADDARSILETALSGRETWINEWVEDLLGKWSRNQSAAGMSPGDTASARLMVRALEAVVAGRHLNLDLRTFSTREFGDSKAMEGMLARFTSVWKKYHPTELTGEELLETLGLVRFPPPLLLSGPVVLKLSDRHLDCEGIRPFVGLPPQAIRGVSADKLPEYVLTVENLASFNRYAAEIRDNGLVLYTAGFPSPGLADFLRMLDVSLPSGMPFFHWGDIDEGGLKIFVYVQGLLRRTLQPHLMTVDLLASCGLPKPSLRVDEVKRTAEKYPAIALLAAAIISTDPPKTLEQENVNPFTPAVETQ</sequence>
<accession>Q39R48</accession>
<keyword evidence="3" id="KW-1185">Reference proteome</keyword>
<dbReference type="Pfam" id="PF09983">
    <property type="entry name" value="JetD_C"/>
    <property type="match status" value="1"/>
</dbReference>
<evidence type="ECO:0000313" key="2">
    <source>
        <dbReference type="EMBL" id="ABB33276.1"/>
    </source>
</evidence>
<organism evidence="2 3">
    <name type="scientific">Geobacter metallireducens (strain ATCC 53774 / DSM 7210 / GS-15)</name>
    <dbReference type="NCBI Taxonomy" id="269799"/>
    <lineage>
        <taxon>Bacteria</taxon>
        <taxon>Pseudomonadati</taxon>
        <taxon>Thermodesulfobacteriota</taxon>
        <taxon>Desulfuromonadia</taxon>
        <taxon>Geobacterales</taxon>
        <taxon>Geobacteraceae</taxon>
        <taxon>Geobacter</taxon>
    </lineage>
</organism>
<protein>
    <recommendedName>
        <fullName evidence="1">Wadjet protein JetD C-terminal domain-containing protein</fullName>
    </recommendedName>
</protein>
<proteinExistence type="predicted"/>
<dbReference type="AlphaFoldDB" id="Q39R48"/>
<dbReference type="InterPro" id="IPR036078">
    <property type="entry name" value="Spo11/TopoVI_A_sf"/>
</dbReference>
<gene>
    <name evidence="2" type="ordered locus">Gmet_3061</name>
</gene>
<dbReference type="EMBL" id="CP000148">
    <property type="protein sequence ID" value="ABB33276.1"/>
    <property type="molecule type" value="Genomic_DNA"/>
</dbReference>
<dbReference type="RefSeq" id="WP_004513621.1">
    <property type="nucleotide sequence ID" value="NC_007517.1"/>
</dbReference>
<evidence type="ECO:0000313" key="3">
    <source>
        <dbReference type="Proteomes" id="UP000007073"/>
    </source>
</evidence>
<reference evidence="2 3" key="1">
    <citation type="submission" date="2005-10" db="EMBL/GenBank/DDBJ databases">
        <title>Complete sequence of Geobacter metallireducens GS-15.</title>
        <authorList>
            <consortium name="US DOE Joint Genome Institute"/>
            <person name="Copeland A."/>
            <person name="Lucas S."/>
            <person name="Lapidus A."/>
            <person name="Barry K."/>
            <person name="Detter J.C."/>
            <person name="Glavina T."/>
            <person name="Hammon N."/>
            <person name="Israni S."/>
            <person name="Pitluck S."/>
            <person name="Di Bartolo G."/>
            <person name="Chain P."/>
            <person name="Schmutz J."/>
            <person name="Larimer F."/>
            <person name="Land M."/>
            <person name="Kyrpides N."/>
            <person name="Ivanova N."/>
            <person name="Richardson P."/>
        </authorList>
    </citation>
    <scope>NUCLEOTIDE SEQUENCE [LARGE SCALE GENOMIC DNA]</scope>
    <source>
        <strain evidence="3">ATCC 53774 / DSM 7210 / GS-15</strain>
    </source>
</reference>
<dbReference type="KEGG" id="gme:Gmet_3061"/>